<dbReference type="InterPro" id="IPR036508">
    <property type="entry name" value="Chitin-bd_dom_sf"/>
</dbReference>
<proteinExistence type="predicted"/>
<keyword evidence="1" id="KW-0147">Chitin-binding</keyword>
<dbReference type="GO" id="GO:0008061">
    <property type="term" value="F:chitin binding"/>
    <property type="evidence" value="ECO:0007669"/>
    <property type="project" value="UniProtKB-KW"/>
</dbReference>
<keyword evidence="3" id="KW-0677">Repeat</keyword>
<keyword evidence="5" id="KW-0325">Glycoprotein</keyword>
<sequence length="107" mass="12013">MDIVIFLKKLNARYQEYRSRGEMKHCVDSAPAPSTTEDPNAERGPLGECAPHNGEYVQFLTHFKDCTVFYMCNWGTPIEMQCPSGLHVNSNLNVCDWPWDAGCAAGQ</sequence>
<dbReference type="SUPFAM" id="SSF57625">
    <property type="entry name" value="Invertebrate chitin-binding proteins"/>
    <property type="match status" value="1"/>
</dbReference>
<evidence type="ECO:0000313" key="8">
    <source>
        <dbReference type="EMBL" id="KAK9700437.1"/>
    </source>
</evidence>
<evidence type="ECO:0000256" key="1">
    <source>
        <dbReference type="ARBA" id="ARBA00022669"/>
    </source>
</evidence>
<comment type="caution">
    <text evidence="8">The sequence shown here is derived from an EMBL/GenBank/DDBJ whole genome shotgun (WGS) entry which is preliminary data.</text>
</comment>
<evidence type="ECO:0000313" key="9">
    <source>
        <dbReference type="Proteomes" id="UP001458880"/>
    </source>
</evidence>
<organism evidence="8 9">
    <name type="scientific">Popillia japonica</name>
    <name type="common">Japanese beetle</name>
    <dbReference type="NCBI Taxonomy" id="7064"/>
    <lineage>
        <taxon>Eukaryota</taxon>
        <taxon>Metazoa</taxon>
        <taxon>Ecdysozoa</taxon>
        <taxon>Arthropoda</taxon>
        <taxon>Hexapoda</taxon>
        <taxon>Insecta</taxon>
        <taxon>Pterygota</taxon>
        <taxon>Neoptera</taxon>
        <taxon>Endopterygota</taxon>
        <taxon>Coleoptera</taxon>
        <taxon>Polyphaga</taxon>
        <taxon>Scarabaeiformia</taxon>
        <taxon>Scarabaeidae</taxon>
        <taxon>Rutelinae</taxon>
        <taxon>Popillia</taxon>
    </lineage>
</organism>
<dbReference type="PANTHER" id="PTHR23301">
    <property type="entry name" value="CHITIN BINDING PERITROPHIN-A"/>
    <property type="match status" value="1"/>
</dbReference>
<keyword evidence="4" id="KW-1015">Disulfide bond</keyword>
<keyword evidence="2" id="KW-0732">Signal</keyword>
<dbReference type="AlphaFoldDB" id="A0AAW1JBK2"/>
<dbReference type="SMART" id="SM00494">
    <property type="entry name" value="ChtBD2"/>
    <property type="match status" value="1"/>
</dbReference>
<gene>
    <name evidence="8" type="ORF">QE152_g31230</name>
</gene>
<dbReference type="Gene3D" id="2.170.140.10">
    <property type="entry name" value="Chitin binding domain"/>
    <property type="match status" value="1"/>
</dbReference>
<evidence type="ECO:0000256" key="2">
    <source>
        <dbReference type="ARBA" id="ARBA00022729"/>
    </source>
</evidence>
<dbReference type="EMBL" id="JASPKY010000437">
    <property type="protein sequence ID" value="KAK9700437.1"/>
    <property type="molecule type" value="Genomic_DNA"/>
</dbReference>
<feature type="region of interest" description="Disordered" evidence="6">
    <location>
        <begin position="26"/>
        <end position="46"/>
    </location>
</feature>
<evidence type="ECO:0000256" key="4">
    <source>
        <dbReference type="ARBA" id="ARBA00023157"/>
    </source>
</evidence>
<evidence type="ECO:0000256" key="6">
    <source>
        <dbReference type="SAM" id="MobiDB-lite"/>
    </source>
</evidence>
<reference evidence="8 9" key="1">
    <citation type="journal article" date="2024" name="BMC Genomics">
        <title>De novo assembly and annotation of Popillia japonica's genome with initial clues to its potential as an invasive pest.</title>
        <authorList>
            <person name="Cucini C."/>
            <person name="Boschi S."/>
            <person name="Funari R."/>
            <person name="Cardaioli E."/>
            <person name="Iannotti N."/>
            <person name="Marturano G."/>
            <person name="Paoli F."/>
            <person name="Bruttini M."/>
            <person name="Carapelli A."/>
            <person name="Frati F."/>
            <person name="Nardi F."/>
        </authorList>
    </citation>
    <scope>NUCLEOTIDE SEQUENCE [LARGE SCALE GENOMIC DNA]</scope>
    <source>
        <strain evidence="8">DMR45628</strain>
    </source>
</reference>
<dbReference type="GO" id="GO:0005576">
    <property type="term" value="C:extracellular region"/>
    <property type="evidence" value="ECO:0007669"/>
    <property type="project" value="InterPro"/>
</dbReference>
<dbReference type="PROSITE" id="PS50940">
    <property type="entry name" value="CHIT_BIND_II"/>
    <property type="match status" value="1"/>
</dbReference>
<evidence type="ECO:0000256" key="3">
    <source>
        <dbReference type="ARBA" id="ARBA00022737"/>
    </source>
</evidence>
<name>A0AAW1JBK2_POPJA</name>
<protein>
    <submittedName>
        <fullName evidence="8">Chitin binding Peritrophin-A domain</fullName>
    </submittedName>
</protein>
<dbReference type="InterPro" id="IPR051940">
    <property type="entry name" value="Chitin_bind-dev_reg"/>
</dbReference>
<evidence type="ECO:0000256" key="5">
    <source>
        <dbReference type="ARBA" id="ARBA00023180"/>
    </source>
</evidence>
<evidence type="ECO:0000259" key="7">
    <source>
        <dbReference type="PROSITE" id="PS50940"/>
    </source>
</evidence>
<dbReference type="Pfam" id="PF01607">
    <property type="entry name" value="CBM_14"/>
    <property type="match status" value="1"/>
</dbReference>
<accession>A0AAW1JBK2</accession>
<dbReference type="InterPro" id="IPR002557">
    <property type="entry name" value="Chitin-bd_dom"/>
</dbReference>
<dbReference type="Proteomes" id="UP001458880">
    <property type="component" value="Unassembled WGS sequence"/>
</dbReference>
<dbReference type="PANTHER" id="PTHR23301:SF0">
    <property type="entry name" value="CHITIN-BINDING TYPE-2 DOMAIN-CONTAINING PROTEIN-RELATED"/>
    <property type="match status" value="1"/>
</dbReference>
<feature type="domain" description="Chitin-binding type-2" evidence="7">
    <location>
        <begin position="46"/>
        <end position="105"/>
    </location>
</feature>
<keyword evidence="9" id="KW-1185">Reference proteome</keyword>